<organism evidence="10 11">
    <name type="scientific">Rubrivirga marina</name>
    <dbReference type="NCBI Taxonomy" id="1196024"/>
    <lineage>
        <taxon>Bacteria</taxon>
        <taxon>Pseudomonadati</taxon>
        <taxon>Rhodothermota</taxon>
        <taxon>Rhodothermia</taxon>
        <taxon>Rhodothermales</taxon>
        <taxon>Rubricoccaceae</taxon>
        <taxon>Rubrivirga</taxon>
    </lineage>
</organism>
<dbReference type="InterPro" id="IPR008979">
    <property type="entry name" value="Galactose-bd-like_sf"/>
</dbReference>
<protein>
    <submittedName>
        <fullName evidence="10">Glycoside hydrolase</fullName>
    </submittedName>
</protein>
<evidence type="ECO:0000256" key="2">
    <source>
        <dbReference type="ARBA" id="ARBA00022729"/>
    </source>
</evidence>
<dbReference type="SUPFAM" id="SSF75005">
    <property type="entry name" value="Arabinanase/levansucrase/invertase"/>
    <property type="match status" value="1"/>
</dbReference>
<dbReference type="Gene3D" id="2.115.10.20">
    <property type="entry name" value="Glycosyl hydrolase domain, family 43"/>
    <property type="match status" value="1"/>
</dbReference>
<dbReference type="GO" id="GO:0030246">
    <property type="term" value="F:carbohydrate binding"/>
    <property type="evidence" value="ECO:0007669"/>
    <property type="project" value="InterPro"/>
</dbReference>
<dbReference type="SUPFAM" id="SSF49785">
    <property type="entry name" value="Galactose-binding domain-like"/>
    <property type="match status" value="1"/>
</dbReference>
<dbReference type="InterPro" id="IPR005084">
    <property type="entry name" value="CBM6"/>
</dbReference>
<evidence type="ECO:0000256" key="5">
    <source>
        <dbReference type="PIRSR" id="PIRSR606710-1"/>
    </source>
</evidence>
<dbReference type="InterPro" id="IPR006710">
    <property type="entry name" value="Glyco_hydro_43"/>
</dbReference>
<accession>A0A271IVU5</accession>
<dbReference type="Pfam" id="PF04616">
    <property type="entry name" value="Glyco_hydro_43"/>
    <property type="match status" value="1"/>
</dbReference>
<sequence length="766" mass="82406">MPRAARLLSLAAALLAAGATAQPTYVNAVIPGDHPDPTLTRIGDDYYTTGSSFNVTPKIYHSTDLVHWRVIAQPVSAAWELYDDRPAGGVWGGHTVFHNGQYWHFFGLDPNGRQMYFVTADRVEGPWSEPTRMIVPPGERGFGVDNSVFIDDDGRWFLLTKNGEAFNFLVELGDDGQPNGVVLDLSWLNPEPELPYGWAEGPVMWKHDGYYYYSFAQHLVGNQYVMKSAVQGAPLSDDPAAWETPRILFEGPRGAFSTPNHSSPAVTTPNGTSWVISQSYDASRSSEWQALGRQGVLSQIGYDADGWPTAQYPNGPEDAPDLPSSGIPWTVPRSDSFDGAEVAPDWSFLGYTPDDTYSLTARPGWLRLTPTGGRTFPATPGQNTVIQNAAEKAYSLVTRVDFDPEDSEDEAGLWTFNGPETLVAKVFVSSDVGDVPAVVSFFDDAYTGVAPLEAEGPVWLRLHRNGHDVTSAYSTDGLTWTDLSTVDVSRMDRHQPVSEGGMDFNAFTGNQQGLYVRGEVPADFDLYVYRDAYAPIPAQYPSNYNGVTPSASGALGGIHDGDWAMYAGVEFGGPGDGGDDVDYPFAPEALTVEAAGTVGGTIEVRLDSLDGPRIAEITVGPTGGTSTYETFGAEVDAISGQHDVFLTFSGSGTGALFTLRSLTFTPQALDTASDDAPRPTASLAPNRPNPFGMEPTTIAFSLDAPGRVTLAVYDVLGREVATLVDGVRPAGTHAVPFSGAGLPNGLYVYRLTVGEHTEARTMTLVR</sequence>
<feature type="signal peptide" evidence="8">
    <location>
        <begin position="1"/>
        <end position="21"/>
    </location>
</feature>
<dbReference type="CDD" id="cd04084">
    <property type="entry name" value="CBM6_xylanase-like"/>
    <property type="match status" value="1"/>
</dbReference>
<dbReference type="Pfam" id="PF17851">
    <property type="entry name" value="GH43_C2"/>
    <property type="match status" value="1"/>
</dbReference>
<evidence type="ECO:0000313" key="10">
    <source>
        <dbReference type="EMBL" id="PAP75048.1"/>
    </source>
</evidence>
<dbReference type="Proteomes" id="UP000216339">
    <property type="component" value="Unassembled WGS sequence"/>
</dbReference>
<dbReference type="OrthoDB" id="9801455at2"/>
<evidence type="ECO:0000256" key="1">
    <source>
        <dbReference type="ARBA" id="ARBA00009865"/>
    </source>
</evidence>
<feature type="chain" id="PRO_5012650824" evidence="8">
    <location>
        <begin position="22"/>
        <end position="766"/>
    </location>
</feature>
<dbReference type="GO" id="GO:0005975">
    <property type="term" value="P:carbohydrate metabolic process"/>
    <property type="evidence" value="ECO:0007669"/>
    <property type="project" value="InterPro"/>
</dbReference>
<evidence type="ECO:0000256" key="8">
    <source>
        <dbReference type="SAM" id="SignalP"/>
    </source>
</evidence>
<feature type="active site" description="Proton acceptor" evidence="5">
    <location>
        <position position="36"/>
    </location>
</feature>
<dbReference type="InterPro" id="IPR023296">
    <property type="entry name" value="Glyco_hydro_beta-prop_sf"/>
</dbReference>
<dbReference type="InterPro" id="IPR006584">
    <property type="entry name" value="Cellulose-bd_IV"/>
</dbReference>
<feature type="active site" description="Proton donor" evidence="5">
    <location>
        <position position="200"/>
    </location>
</feature>
<reference evidence="10 11" key="1">
    <citation type="submission" date="2016-11" db="EMBL/GenBank/DDBJ databases">
        <title>Study of marine rhodopsin-containing bacteria.</title>
        <authorList>
            <person name="Yoshizawa S."/>
            <person name="Kumagai Y."/>
            <person name="Kogure K."/>
        </authorList>
    </citation>
    <scope>NUCLEOTIDE SEQUENCE [LARGE SCALE GENOMIC DNA]</scope>
    <source>
        <strain evidence="10 11">SAORIC-28</strain>
    </source>
</reference>
<dbReference type="PANTHER" id="PTHR42812:SF12">
    <property type="entry name" value="BETA-XYLOSIDASE-RELATED"/>
    <property type="match status" value="1"/>
</dbReference>
<feature type="domain" description="CBM6" evidence="9">
    <location>
        <begin position="516"/>
        <end position="665"/>
    </location>
</feature>
<keyword evidence="3 10" id="KW-0378">Hydrolase</keyword>
<dbReference type="RefSeq" id="WP_095508675.1">
    <property type="nucleotide sequence ID" value="NZ_MQWD01000001.1"/>
</dbReference>
<dbReference type="EMBL" id="MQWD01000001">
    <property type="protein sequence ID" value="PAP75048.1"/>
    <property type="molecule type" value="Genomic_DNA"/>
</dbReference>
<dbReference type="GO" id="GO:0004553">
    <property type="term" value="F:hydrolase activity, hydrolyzing O-glycosyl compounds"/>
    <property type="evidence" value="ECO:0007669"/>
    <property type="project" value="InterPro"/>
</dbReference>
<comment type="similarity">
    <text evidence="1">Belongs to the glycosyl hydrolase 43 family.</text>
</comment>
<keyword evidence="11" id="KW-1185">Reference proteome</keyword>
<name>A0A271IVU5_9BACT</name>
<dbReference type="SMART" id="SM00606">
    <property type="entry name" value="CBD_IV"/>
    <property type="match status" value="1"/>
</dbReference>
<dbReference type="AlphaFoldDB" id="A0A271IVU5"/>
<dbReference type="Gene3D" id="2.60.120.200">
    <property type="match status" value="1"/>
</dbReference>
<dbReference type="PANTHER" id="PTHR42812">
    <property type="entry name" value="BETA-XYLOSIDASE"/>
    <property type="match status" value="1"/>
</dbReference>
<evidence type="ECO:0000256" key="4">
    <source>
        <dbReference type="ARBA" id="ARBA00023295"/>
    </source>
</evidence>
<dbReference type="InterPro" id="IPR013320">
    <property type="entry name" value="ConA-like_dom_sf"/>
</dbReference>
<keyword evidence="2 8" id="KW-0732">Signal</keyword>
<comment type="caution">
    <text evidence="10">The sequence shown here is derived from an EMBL/GenBank/DDBJ whole genome shotgun (WGS) entry which is preliminary data.</text>
</comment>
<gene>
    <name evidence="10" type="ORF">BSZ37_00575</name>
</gene>
<dbReference type="Gene3D" id="2.60.40.4070">
    <property type="match status" value="1"/>
</dbReference>
<feature type="region of interest" description="Disordered" evidence="7">
    <location>
        <begin position="670"/>
        <end position="690"/>
    </location>
</feature>
<evidence type="ECO:0000256" key="7">
    <source>
        <dbReference type="SAM" id="MobiDB-lite"/>
    </source>
</evidence>
<evidence type="ECO:0000256" key="3">
    <source>
        <dbReference type="ARBA" id="ARBA00022801"/>
    </source>
</evidence>
<keyword evidence="4" id="KW-0326">Glycosidase</keyword>
<feature type="site" description="Important for catalytic activity, responsible for pKa modulation of the active site Glu and correct orientation of both the proton donor and substrate" evidence="6">
    <location>
        <position position="145"/>
    </location>
</feature>
<dbReference type="Gene3D" id="2.60.120.260">
    <property type="entry name" value="Galactose-binding domain-like"/>
    <property type="match status" value="1"/>
</dbReference>
<evidence type="ECO:0000313" key="11">
    <source>
        <dbReference type="Proteomes" id="UP000216339"/>
    </source>
</evidence>
<dbReference type="SUPFAM" id="SSF49899">
    <property type="entry name" value="Concanavalin A-like lectins/glucanases"/>
    <property type="match status" value="1"/>
</dbReference>
<dbReference type="InterPro" id="IPR041542">
    <property type="entry name" value="GH43_C2"/>
</dbReference>
<proteinExistence type="inferred from homology"/>
<dbReference type="Pfam" id="PF03422">
    <property type="entry name" value="CBM_6"/>
    <property type="match status" value="1"/>
</dbReference>
<dbReference type="InterPro" id="IPR051795">
    <property type="entry name" value="Glycosyl_Hydrlase_43"/>
</dbReference>
<dbReference type="PROSITE" id="PS51175">
    <property type="entry name" value="CBM6"/>
    <property type="match status" value="1"/>
</dbReference>
<evidence type="ECO:0000256" key="6">
    <source>
        <dbReference type="PIRSR" id="PIRSR606710-2"/>
    </source>
</evidence>
<evidence type="ECO:0000259" key="9">
    <source>
        <dbReference type="PROSITE" id="PS51175"/>
    </source>
</evidence>